<dbReference type="SUPFAM" id="SSF53448">
    <property type="entry name" value="Nucleotide-diphospho-sugar transferases"/>
    <property type="match status" value="1"/>
</dbReference>
<evidence type="ECO:0000313" key="3">
    <source>
        <dbReference type="Proteomes" id="UP000179069"/>
    </source>
</evidence>
<gene>
    <name evidence="2" type="ORF">A2785_02610</name>
</gene>
<dbReference type="Gene3D" id="3.90.550.10">
    <property type="entry name" value="Spore Coat Polysaccharide Biosynthesis Protein SpsA, Chain A"/>
    <property type="match status" value="1"/>
</dbReference>
<protein>
    <recommendedName>
        <fullName evidence="4">Nucleotide-diphospho-sugar transferase domain-containing protein</fullName>
    </recommendedName>
</protein>
<evidence type="ECO:0008006" key="4">
    <source>
        <dbReference type="Google" id="ProtNLM"/>
    </source>
</evidence>
<dbReference type="InterPro" id="IPR029044">
    <property type="entry name" value="Nucleotide-diphossugar_trans"/>
</dbReference>
<dbReference type="GO" id="GO:0016757">
    <property type="term" value="F:glycosyltransferase activity"/>
    <property type="evidence" value="ECO:0007669"/>
    <property type="project" value="InterPro"/>
</dbReference>
<dbReference type="Pfam" id="PF11051">
    <property type="entry name" value="Mannosyl_trans3"/>
    <property type="match status" value="1"/>
</dbReference>
<reference evidence="2 3" key="1">
    <citation type="journal article" date="2016" name="Nat. Commun.">
        <title>Thousands of microbial genomes shed light on interconnected biogeochemical processes in an aquifer system.</title>
        <authorList>
            <person name="Anantharaman K."/>
            <person name="Brown C.T."/>
            <person name="Hug L.A."/>
            <person name="Sharon I."/>
            <person name="Castelle C.J."/>
            <person name="Probst A.J."/>
            <person name="Thomas B.C."/>
            <person name="Singh A."/>
            <person name="Wilkins M.J."/>
            <person name="Karaoz U."/>
            <person name="Brodie E.L."/>
            <person name="Williams K.H."/>
            <person name="Hubbard S.S."/>
            <person name="Banfield J.F."/>
        </authorList>
    </citation>
    <scope>NUCLEOTIDE SEQUENCE [LARGE SCALE GENOMIC DNA]</scope>
</reference>
<proteinExistence type="predicted"/>
<dbReference type="Proteomes" id="UP000179069">
    <property type="component" value="Unassembled WGS sequence"/>
</dbReference>
<name>A0A1G1VLC5_9BACT</name>
<accession>A0A1G1VLC5</accession>
<dbReference type="EMBL" id="MHCI01000020">
    <property type="protein sequence ID" value="OGY16037.1"/>
    <property type="molecule type" value="Genomic_DNA"/>
</dbReference>
<evidence type="ECO:0000313" key="2">
    <source>
        <dbReference type="EMBL" id="OGY16037.1"/>
    </source>
</evidence>
<evidence type="ECO:0000256" key="1">
    <source>
        <dbReference type="ARBA" id="ARBA00022679"/>
    </source>
</evidence>
<comment type="caution">
    <text evidence="2">The sequence shown here is derived from an EMBL/GenBank/DDBJ whole genome shotgun (WGS) entry which is preliminary data.</text>
</comment>
<dbReference type="InterPro" id="IPR022751">
    <property type="entry name" value="Alpha_mannosyltransferase"/>
</dbReference>
<dbReference type="AlphaFoldDB" id="A0A1G1VLC5"/>
<keyword evidence="1" id="KW-0808">Transferase</keyword>
<sequence length="296" mass="34608">MNTRLKYRLVRFISPRRNYPLSNEVGICTVLCHQDVAKFFYCISSFFYQTKHAYPAYIIDDGTLSKADYRIINQLLPHVTIEAIQSVIQKSKRLYRTFPSLMKYHQSEHTPVYKLKLDALLLCPFQKFIFLDADIIFFQEPKEIITWAKSSTDSILYCTFSEKYKKRILKSDYLSTMYALRQMVFTLLKTKSDPFISAHLLCLAHNKFMKLHQINKTLQFLDSIGYLHNPHVDEIVLAIAIAQYNTSTLDPEKYCSLVLLSHQDRLAIPANPIALHFPGESKKEFWKFALAKKLRD</sequence>
<organism evidence="2 3">
    <name type="scientific">Candidatus Chisholmbacteria bacterium RIFCSPHIGHO2_01_FULL_49_18</name>
    <dbReference type="NCBI Taxonomy" id="1797590"/>
    <lineage>
        <taxon>Bacteria</taxon>
        <taxon>Candidatus Chisholmiibacteriota</taxon>
    </lineage>
</organism>